<dbReference type="RefSeq" id="WP_035474443.1">
    <property type="nucleotide sequence ID" value="NZ_JRGF01000024.1"/>
</dbReference>
<proteinExistence type="predicted"/>
<evidence type="ECO:0000313" key="2">
    <source>
        <dbReference type="Proteomes" id="UP000030889"/>
    </source>
</evidence>
<accession>A0ABR4YGV0</accession>
<reference evidence="1 2" key="1">
    <citation type="submission" date="2014-09" db="EMBL/GenBank/DDBJ databases">
        <title>Alistipes sp. 627, sp. nov., a novel member of the family Rikenellaceae isolated from human faeces.</title>
        <authorList>
            <person name="Shkoporov A.N."/>
            <person name="Chaplin A.V."/>
            <person name="Motuzova O.V."/>
            <person name="Kafarskaia L.I."/>
            <person name="Khokhlova E.V."/>
            <person name="Efimov B.A."/>
        </authorList>
    </citation>
    <scope>NUCLEOTIDE SEQUENCE [LARGE SCALE GENOMIC DNA]</scope>
    <source>
        <strain evidence="1 2">627</strain>
    </source>
</reference>
<gene>
    <name evidence="1" type="ORF">LG35_09995</name>
</gene>
<evidence type="ECO:0000313" key="1">
    <source>
        <dbReference type="EMBL" id="KHE40218.1"/>
    </source>
</evidence>
<comment type="caution">
    <text evidence="1">The sequence shown here is derived from an EMBL/GenBank/DDBJ whole genome shotgun (WGS) entry which is preliminary data.</text>
</comment>
<dbReference type="Proteomes" id="UP000030889">
    <property type="component" value="Unassembled WGS sequence"/>
</dbReference>
<organism evidence="1 2">
    <name type="scientific">Alistipes inops</name>
    <dbReference type="NCBI Taxonomy" id="1501391"/>
    <lineage>
        <taxon>Bacteria</taxon>
        <taxon>Pseudomonadati</taxon>
        <taxon>Bacteroidota</taxon>
        <taxon>Bacteroidia</taxon>
        <taxon>Bacteroidales</taxon>
        <taxon>Rikenellaceae</taxon>
        <taxon>Alistipes</taxon>
    </lineage>
</organism>
<dbReference type="EMBL" id="JRGF01000024">
    <property type="protein sequence ID" value="KHE40218.1"/>
    <property type="molecule type" value="Genomic_DNA"/>
</dbReference>
<keyword evidence="2" id="KW-1185">Reference proteome</keyword>
<name>A0ABR4YGV0_9BACT</name>
<evidence type="ECO:0008006" key="3">
    <source>
        <dbReference type="Google" id="ProtNLM"/>
    </source>
</evidence>
<sequence length="113" mass="13544">MKKMIIIERSRFARLLRNYRKSLYLNTLLTHICKQRRTLLTLTAEEICELLQLDPEEVRRRTLRGRLRYDEIDGIRYYDLIDLIDLKDSLDSQLIFRQTMDSAVPDTAIQVKN</sequence>
<protein>
    <recommendedName>
        <fullName evidence="3">DNA-binding protein</fullName>
    </recommendedName>
</protein>